<dbReference type="Proteomes" id="UP000565724">
    <property type="component" value="Unassembled WGS sequence"/>
</dbReference>
<feature type="transmembrane region" description="Helical" evidence="11">
    <location>
        <begin position="101"/>
        <end position="122"/>
    </location>
</feature>
<dbReference type="AlphaFoldDB" id="A0A7Y6A253"/>
<dbReference type="InterPro" id="IPR001851">
    <property type="entry name" value="ABC_transp_permease"/>
</dbReference>
<feature type="transmembrane region" description="Helical" evidence="11">
    <location>
        <begin position="131"/>
        <end position="150"/>
    </location>
</feature>
<keyword evidence="4" id="KW-0997">Cell inner membrane</keyword>
<dbReference type="GO" id="GO:0005886">
    <property type="term" value="C:plasma membrane"/>
    <property type="evidence" value="ECO:0007669"/>
    <property type="project" value="UniProtKB-SubCell"/>
</dbReference>
<comment type="function">
    <text evidence="9">Part of the binding-protein-dependent transport system for D-xylose. Probably responsible for the translocation of the substrate across the membrane.</text>
</comment>
<keyword evidence="7 11" id="KW-1133">Transmembrane helix</keyword>
<comment type="caution">
    <text evidence="12">The sequence shown here is derived from an EMBL/GenBank/DDBJ whole genome shotgun (WGS) entry which is preliminary data.</text>
</comment>
<feature type="transmembrane region" description="Helical" evidence="11">
    <location>
        <begin position="236"/>
        <end position="254"/>
    </location>
</feature>
<evidence type="ECO:0000256" key="1">
    <source>
        <dbReference type="ARBA" id="ARBA00004651"/>
    </source>
</evidence>
<feature type="transmembrane region" description="Helical" evidence="11">
    <location>
        <begin position="212"/>
        <end position="230"/>
    </location>
</feature>
<comment type="subcellular location">
    <subcellularLocation>
        <location evidence="1">Cell membrane</location>
        <topology evidence="1">Multi-pass membrane protein</topology>
    </subcellularLocation>
</comment>
<reference evidence="12 13" key="1">
    <citation type="submission" date="2020-05" db="EMBL/GenBank/DDBJ databases">
        <title>Genome Sequencing of Type Strains.</title>
        <authorList>
            <person name="Lemaire J.F."/>
            <person name="Inderbitzin P."/>
            <person name="Gregorio O.A."/>
            <person name="Collins S.B."/>
            <person name="Wespe N."/>
            <person name="Knight-Connoni V."/>
        </authorList>
    </citation>
    <scope>NUCLEOTIDE SEQUENCE [LARGE SCALE GENOMIC DNA]</scope>
    <source>
        <strain evidence="12 13">ATCC 25174</strain>
    </source>
</reference>
<name>A0A7Y6A253_9CELL</name>
<dbReference type="Pfam" id="PF02653">
    <property type="entry name" value="BPD_transp_2"/>
    <property type="match status" value="1"/>
</dbReference>
<feature type="transmembrane region" description="Helical" evidence="11">
    <location>
        <begin position="52"/>
        <end position="70"/>
    </location>
</feature>
<dbReference type="PANTHER" id="PTHR32196">
    <property type="entry name" value="ABC TRANSPORTER PERMEASE PROTEIN YPHD-RELATED-RELATED"/>
    <property type="match status" value="1"/>
</dbReference>
<feature type="transmembrane region" description="Helical" evidence="11">
    <location>
        <begin position="77"/>
        <end position="95"/>
    </location>
</feature>
<keyword evidence="3" id="KW-1003">Cell membrane</keyword>
<evidence type="ECO:0000256" key="7">
    <source>
        <dbReference type="ARBA" id="ARBA00022989"/>
    </source>
</evidence>
<dbReference type="GO" id="GO:0022857">
    <property type="term" value="F:transmembrane transporter activity"/>
    <property type="evidence" value="ECO:0007669"/>
    <property type="project" value="InterPro"/>
</dbReference>
<evidence type="ECO:0000313" key="12">
    <source>
        <dbReference type="EMBL" id="NUU18230.1"/>
    </source>
</evidence>
<feature type="transmembrane region" description="Helical" evidence="11">
    <location>
        <begin position="20"/>
        <end position="40"/>
    </location>
</feature>
<feature type="transmembrane region" description="Helical" evidence="11">
    <location>
        <begin position="283"/>
        <end position="308"/>
    </location>
</feature>
<gene>
    <name evidence="12" type="ORF">HP550_13315</name>
</gene>
<keyword evidence="8 11" id="KW-0472">Membrane</keyword>
<keyword evidence="6 11" id="KW-0812">Transmembrane</keyword>
<feature type="transmembrane region" description="Helical" evidence="11">
    <location>
        <begin position="343"/>
        <end position="360"/>
    </location>
</feature>
<dbReference type="CDD" id="cd06579">
    <property type="entry name" value="TM_PBP1_transp_AraH_like"/>
    <property type="match status" value="1"/>
</dbReference>
<protein>
    <recommendedName>
        <fullName evidence="10">Xylose transport system permease protein XylH</fullName>
    </recommendedName>
</protein>
<evidence type="ECO:0000313" key="13">
    <source>
        <dbReference type="Proteomes" id="UP000565724"/>
    </source>
</evidence>
<evidence type="ECO:0000256" key="3">
    <source>
        <dbReference type="ARBA" id="ARBA00022475"/>
    </source>
</evidence>
<feature type="transmembrane region" description="Helical" evidence="11">
    <location>
        <begin position="170"/>
        <end position="191"/>
    </location>
</feature>
<evidence type="ECO:0000256" key="11">
    <source>
        <dbReference type="SAM" id="Phobius"/>
    </source>
</evidence>
<dbReference type="PANTHER" id="PTHR32196:SF32">
    <property type="entry name" value="XYLOSE TRANSPORT SYSTEM PERMEASE PROTEIN XYLH"/>
    <property type="match status" value="1"/>
</dbReference>
<evidence type="ECO:0000256" key="8">
    <source>
        <dbReference type="ARBA" id="ARBA00023136"/>
    </source>
</evidence>
<evidence type="ECO:0000256" key="10">
    <source>
        <dbReference type="ARBA" id="ARBA00035686"/>
    </source>
</evidence>
<dbReference type="EMBL" id="JABMCI010000066">
    <property type="protein sequence ID" value="NUU18230.1"/>
    <property type="molecule type" value="Genomic_DNA"/>
</dbReference>
<sequence>MVADSGLVATTWQRLRTGDLGVLPVAVVLVLIGLVFQLLNPHFLSSDNLVNLTQQSAATGVIALGVVLTLHVGQIDLSVGAVSGLAAAVVAVGSVQLGWPLWLSVLAAVAVGVLVGSIYAALHTRLAVPSFVFTLAGLLVVTGLQMRVLGPTGSVNLPFEWWLVRFCQTAFLAPATSWVIVALVVLGYAAGRATDRVRRLRVELPVAPLWQVVARVVALAAVLSVVVAYLGTNRGVGAVFALFVGLVALTDLLLRRTRWGRFVRAVGGDAEAARKAGVPVRRVFVSVFVACSTLAALGGVLAVGRLAAANQGSGAGDTNLTAIAAAVIGGTSLFGGRGSAWSALVGILVVQSISTGLTLLNLDQSARLVVTGLVLAVAVTIDALQRRARES</sequence>
<evidence type="ECO:0000256" key="5">
    <source>
        <dbReference type="ARBA" id="ARBA00022597"/>
    </source>
</evidence>
<evidence type="ECO:0000256" key="2">
    <source>
        <dbReference type="ARBA" id="ARBA00022448"/>
    </source>
</evidence>
<proteinExistence type="predicted"/>
<evidence type="ECO:0000256" key="9">
    <source>
        <dbReference type="ARBA" id="ARBA00035611"/>
    </source>
</evidence>
<keyword evidence="2" id="KW-0813">Transport</keyword>
<organism evidence="12 13">
    <name type="scientific">Cellulomonas humilata</name>
    <dbReference type="NCBI Taxonomy" id="144055"/>
    <lineage>
        <taxon>Bacteria</taxon>
        <taxon>Bacillati</taxon>
        <taxon>Actinomycetota</taxon>
        <taxon>Actinomycetes</taxon>
        <taxon>Micrococcales</taxon>
        <taxon>Cellulomonadaceae</taxon>
        <taxon>Cellulomonas</taxon>
    </lineage>
</organism>
<evidence type="ECO:0000256" key="4">
    <source>
        <dbReference type="ARBA" id="ARBA00022519"/>
    </source>
</evidence>
<keyword evidence="5" id="KW-0762">Sugar transport</keyword>
<keyword evidence="13" id="KW-1185">Reference proteome</keyword>
<accession>A0A7Y6A253</accession>
<evidence type="ECO:0000256" key="6">
    <source>
        <dbReference type="ARBA" id="ARBA00022692"/>
    </source>
</evidence>